<dbReference type="InterPro" id="IPR001173">
    <property type="entry name" value="Glyco_trans_2-like"/>
</dbReference>
<dbReference type="Proteomes" id="UP000063429">
    <property type="component" value="Chromosome"/>
</dbReference>
<dbReference type="SUPFAM" id="SSF53448">
    <property type="entry name" value="Nucleotide-diphospho-sugar transferases"/>
    <property type="match status" value="1"/>
</dbReference>
<gene>
    <name evidence="3" type="ORF">F506_20055</name>
</gene>
<evidence type="ECO:0000259" key="1">
    <source>
        <dbReference type="Pfam" id="PF00535"/>
    </source>
</evidence>
<dbReference type="InterPro" id="IPR029044">
    <property type="entry name" value="Nucleotide-diphossugar_trans"/>
</dbReference>
<dbReference type="Pfam" id="PF00535">
    <property type="entry name" value="Glycos_transf_2"/>
    <property type="match status" value="1"/>
</dbReference>
<evidence type="ECO:0000313" key="4">
    <source>
        <dbReference type="Proteomes" id="UP000063429"/>
    </source>
</evidence>
<keyword evidence="3" id="KW-0808">Transferase</keyword>
<accession>A0ABM5V7J9</accession>
<name>A0ABM5V7J9_9BURK</name>
<evidence type="ECO:0000259" key="2">
    <source>
        <dbReference type="Pfam" id="PF08241"/>
    </source>
</evidence>
<reference evidence="4" key="1">
    <citation type="journal article" date="2015" name="Genome Announc.">
        <title>Complete Genome Sequence of Herbaspirillum hiltneri N3 (DSM 17495), Isolated from Surface-Sterilized Wheat Roots.</title>
        <authorList>
            <person name="Guizelini D."/>
            <person name="Saizaki P.M."/>
            <person name="Coimbra N.A."/>
            <person name="Weiss V.A."/>
            <person name="Faoro H."/>
            <person name="Sfeir M.Z."/>
            <person name="Baura V.A."/>
            <person name="Monteiro R.A."/>
            <person name="Chubatsu L.S."/>
            <person name="Souza E.M."/>
            <person name="Cruz L.M."/>
            <person name="Pedrosa F.O."/>
            <person name="Raittz R.T."/>
            <person name="Marchaukoski J.N."/>
            <person name="Steffens M.B."/>
        </authorList>
    </citation>
    <scope>NUCLEOTIDE SEQUENCE [LARGE SCALE GENOMIC DNA]</scope>
    <source>
        <strain evidence="4">N3</strain>
    </source>
</reference>
<dbReference type="CDD" id="cd02440">
    <property type="entry name" value="AdoMet_MTases"/>
    <property type="match status" value="1"/>
</dbReference>
<dbReference type="Pfam" id="PF08241">
    <property type="entry name" value="Methyltransf_11"/>
    <property type="match status" value="1"/>
</dbReference>
<sequence>MDPIYLHLGCGDKKFQGFVNIDLDSPGADMHLDLTKPLPWEQGTVTGIYSEHFFEHVAQNQGIRLLHECRRVLKPGGLVRIAMPDLEYMIGDYVNNRVHPDWARFGMPWTASRCERLNIAMRWWGHQWIYDEEELIRIGKMIGLELVGRCQYGISSDPMMNNREYRESSQLIVEFRKPLRQLSSDANPLVSIVMPAYKATYFKLALESALAQTYQNIEIVVSDDCPNDAIEVITREYGEKDTRIRYLRNPKAGQDIGRSNHCLCLSEAKGEFVKFLNDDDLLAPNCVQRMVTAFAEHPDITLLTSKRQRIDKLGNFLGDITATQLPVSVDSIIDGLSLGTALLSTKINFVGEPSTVMFRKSELDEVKPDFMSVDGQEISWASDVAIYVNLALRGNTIYLTEALSYFRIHEEQGQVVSANIAQAESDRCWEIMRGFWTRHEFNKTP</sequence>
<dbReference type="PANTHER" id="PTHR22916:SF3">
    <property type="entry name" value="UDP-GLCNAC:BETAGAL BETA-1,3-N-ACETYLGLUCOSAMINYLTRANSFERASE-LIKE PROTEIN 1"/>
    <property type="match status" value="1"/>
</dbReference>
<feature type="domain" description="Methyltransferase type 11" evidence="2">
    <location>
        <begin position="32"/>
        <end position="79"/>
    </location>
</feature>
<dbReference type="RefSeq" id="WP_053201811.1">
    <property type="nucleotide sequence ID" value="NZ_CP011409.1"/>
</dbReference>
<organism evidence="3 4">
    <name type="scientific">Herbaspirillum hiltneri N3</name>
    <dbReference type="NCBI Taxonomy" id="1262470"/>
    <lineage>
        <taxon>Bacteria</taxon>
        <taxon>Pseudomonadati</taxon>
        <taxon>Pseudomonadota</taxon>
        <taxon>Betaproteobacteria</taxon>
        <taxon>Burkholderiales</taxon>
        <taxon>Oxalobacteraceae</taxon>
        <taxon>Herbaspirillum</taxon>
    </lineage>
</organism>
<protein>
    <submittedName>
        <fullName evidence="3">Glycosyl transferase</fullName>
    </submittedName>
</protein>
<dbReference type="Gene3D" id="3.90.550.10">
    <property type="entry name" value="Spore Coat Polysaccharide Biosynthesis Protein SpsA, Chain A"/>
    <property type="match status" value="1"/>
</dbReference>
<dbReference type="PANTHER" id="PTHR22916">
    <property type="entry name" value="GLYCOSYLTRANSFERASE"/>
    <property type="match status" value="1"/>
</dbReference>
<feature type="domain" description="Glycosyltransferase 2-like" evidence="1">
    <location>
        <begin position="191"/>
        <end position="306"/>
    </location>
</feature>
<dbReference type="SUPFAM" id="SSF53335">
    <property type="entry name" value="S-adenosyl-L-methionine-dependent methyltransferases"/>
    <property type="match status" value="1"/>
</dbReference>
<evidence type="ECO:0000313" key="3">
    <source>
        <dbReference type="EMBL" id="AKZ65536.1"/>
    </source>
</evidence>
<dbReference type="Gene3D" id="3.40.50.150">
    <property type="entry name" value="Vaccinia Virus protein VP39"/>
    <property type="match status" value="1"/>
</dbReference>
<keyword evidence="4" id="KW-1185">Reference proteome</keyword>
<proteinExistence type="predicted"/>
<dbReference type="InterPro" id="IPR029063">
    <property type="entry name" value="SAM-dependent_MTases_sf"/>
</dbReference>
<dbReference type="InterPro" id="IPR013216">
    <property type="entry name" value="Methyltransf_11"/>
</dbReference>
<dbReference type="EMBL" id="CP011409">
    <property type="protein sequence ID" value="AKZ65536.1"/>
    <property type="molecule type" value="Genomic_DNA"/>
</dbReference>
<dbReference type="GO" id="GO:0016740">
    <property type="term" value="F:transferase activity"/>
    <property type="evidence" value="ECO:0007669"/>
    <property type="project" value="UniProtKB-KW"/>
</dbReference>